<evidence type="ECO:0000259" key="2">
    <source>
        <dbReference type="Pfam" id="PF02517"/>
    </source>
</evidence>
<accession>A0AAT9LGP8</accession>
<keyword evidence="1" id="KW-0472">Membrane</keyword>
<organism evidence="3">
    <name type="scientific">Candidatus Fermentithermobacillus carboniphilus</name>
    <dbReference type="NCBI Taxonomy" id="3085328"/>
    <lineage>
        <taxon>Bacteria</taxon>
        <taxon>Bacillati</taxon>
        <taxon>Bacillota</taxon>
        <taxon>Candidatus Fermentithermobacillia</taxon>
        <taxon>Candidatus Fermentithermobacillales</taxon>
        <taxon>Candidatus Fermentithermobacillaceae</taxon>
        <taxon>Candidatus Fermentithermobacillus</taxon>
    </lineage>
</organism>
<name>A0AAT9LGP8_9FIRM</name>
<dbReference type="GO" id="GO:0008237">
    <property type="term" value="F:metallopeptidase activity"/>
    <property type="evidence" value="ECO:0007669"/>
    <property type="project" value="UniProtKB-KW"/>
</dbReference>
<feature type="transmembrane region" description="Helical" evidence="1">
    <location>
        <begin position="35"/>
        <end position="52"/>
    </location>
</feature>
<proteinExistence type="predicted"/>
<protein>
    <submittedName>
        <fullName evidence="3">CPBP family intramembrane metalloprotease</fullName>
    </submittedName>
</protein>
<feature type="domain" description="CAAX prenyl protease 2/Lysostaphin resistance protein A-like" evidence="2">
    <location>
        <begin position="104"/>
        <end position="205"/>
    </location>
</feature>
<evidence type="ECO:0000313" key="3">
    <source>
        <dbReference type="EMBL" id="QUL99348.1"/>
    </source>
</evidence>
<keyword evidence="1" id="KW-1133">Transmembrane helix</keyword>
<dbReference type="Pfam" id="PF02517">
    <property type="entry name" value="Rce1-like"/>
    <property type="match status" value="1"/>
</dbReference>
<dbReference type="GO" id="GO:0004175">
    <property type="term" value="F:endopeptidase activity"/>
    <property type="evidence" value="ECO:0007669"/>
    <property type="project" value="UniProtKB-ARBA"/>
</dbReference>
<keyword evidence="3" id="KW-0645">Protease</keyword>
<dbReference type="EMBL" id="CP062796">
    <property type="protein sequence ID" value="QUL99348.1"/>
    <property type="molecule type" value="Genomic_DNA"/>
</dbReference>
<reference evidence="3" key="1">
    <citation type="submission" date="2020-10" db="EMBL/GenBank/DDBJ databases">
        <authorList>
            <person name="Kadnikov V."/>
            <person name="Beletsky A.V."/>
            <person name="Mardanov A.V."/>
            <person name="Karnachuk O.V."/>
            <person name="Ravin N.V."/>
        </authorList>
    </citation>
    <scope>NUCLEOTIDE SEQUENCE</scope>
    <source>
        <strain evidence="3">Bu02</strain>
    </source>
</reference>
<evidence type="ECO:0000256" key="1">
    <source>
        <dbReference type="SAM" id="Phobius"/>
    </source>
</evidence>
<dbReference type="KEGG" id="fcz:IMF26_04650"/>
<gene>
    <name evidence="3" type="ORF">IMF26_04650</name>
</gene>
<sequence>MSRLHRAMREVLFALVVAAVTATLTLIVISSAAALLFYVIIPIICILFLTATRTRVNVDPVTAVTDLKRYWKVMAAFTLYNVVLVTAGVLIAGNPGREWSRISTGFIISNPIEELLYRATLIPLFEMIGQRLFDMTSTGRAIVSTSIAFSLGHVRNLLFAGSVLARGAAIVNMFSAFIIGLFLGIVYSRSRNLVSVTIFHWWFNLQNQIIEYLAFLVIS</sequence>
<keyword evidence="1" id="KW-0812">Transmembrane</keyword>
<dbReference type="InterPro" id="IPR003675">
    <property type="entry name" value="Rce1/LyrA-like_dom"/>
</dbReference>
<feature type="transmembrane region" description="Helical" evidence="1">
    <location>
        <begin position="163"/>
        <end position="187"/>
    </location>
</feature>
<dbReference type="AlphaFoldDB" id="A0AAT9LGP8"/>
<feature type="transmembrane region" description="Helical" evidence="1">
    <location>
        <begin position="12"/>
        <end position="29"/>
    </location>
</feature>
<keyword evidence="3" id="KW-0378">Hydrolase</keyword>
<reference evidence="3" key="2">
    <citation type="journal article" date="2023" name="Biology">
        <title>Prokaryotic Life Associated with Coal-Fire Gas Vents Revealed by Metagenomics.</title>
        <authorList>
            <person name="Kadnikov V.V."/>
            <person name="Mardanov A.V."/>
            <person name="Beletsky A.V."/>
            <person name="Karnachuk O.V."/>
            <person name="Ravin N.V."/>
        </authorList>
    </citation>
    <scope>NUCLEOTIDE SEQUENCE</scope>
    <source>
        <strain evidence="3">Bu02</strain>
    </source>
</reference>
<keyword evidence="3" id="KW-0482">Metalloprotease</keyword>
<dbReference type="GO" id="GO:0080120">
    <property type="term" value="P:CAAX-box protein maturation"/>
    <property type="evidence" value="ECO:0007669"/>
    <property type="project" value="UniProtKB-ARBA"/>
</dbReference>
<feature type="transmembrane region" description="Helical" evidence="1">
    <location>
        <begin position="73"/>
        <end position="93"/>
    </location>
</feature>